<dbReference type="GO" id="GO:0008270">
    <property type="term" value="F:zinc ion binding"/>
    <property type="evidence" value="ECO:0007669"/>
    <property type="project" value="UniProtKB-KW"/>
</dbReference>
<keyword evidence="14" id="KW-1185">Reference proteome</keyword>
<evidence type="ECO:0000256" key="3">
    <source>
        <dbReference type="ARBA" id="ARBA00022723"/>
    </source>
</evidence>
<evidence type="ECO:0000259" key="12">
    <source>
        <dbReference type="PROSITE" id="PS50145"/>
    </source>
</evidence>
<feature type="domain" description="TRAF-type" evidence="12">
    <location>
        <begin position="238"/>
        <end position="290"/>
    </location>
</feature>
<keyword evidence="13" id="KW-0675">Receptor</keyword>
<dbReference type="PANTHER" id="PTHR10131">
    <property type="entry name" value="TNF RECEPTOR ASSOCIATED FACTOR"/>
    <property type="match status" value="1"/>
</dbReference>
<evidence type="ECO:0000313" key="13">
    <source>
        <dbReference type="EMBL" id="GFR65802.1"/>
    </source>
</evidence>
<evidence type="ECO:0000256" key="8">
    <source>
        <dbReference type="SAM" id="Coils"/>
    </source>
</evidence>
<dbReference type="PROSITE" id="PS50144">
    <property type="entry name" value="MATH"/>
    <property type="match status" value="1"/>
</dbReference>
<keyword evidence="6 7" id="KW-0862">Zinc</keyword>
<evidence type="ECO:0000256" key="7">
    <source>
        <dbReference type="PROSITE-ProRule" id="PRU00207"/>
    </source>
</evidence>
<feature type="compositionally biased region" description="Low complexity" evidence="9">
    <location>
        <begin position="337"/>
        <end position="355"/>
    </location>
</feature>
<keyword evidence="3 7" id="KW-0479">Metal-binding</keyword>
<dbReference type="FunFam" id="3.30.40.10:FF:000189">
    <property type="entry name" value="TNF receptor-associated factor"/>
    <property type="match status" value="1"/>
</dbReference>
<evidence type="ECO:0000313" key="14">
    <source>
        <dbReference type="Proteomes" id="UP000762676"/>
    </source>
</evidence>
<dbReference type="SUPFAM" id="SSF49599">
    <property type="entry name" value="TRAF domain-like"/>
    <property type="match status" value="3"/>
</dbReference>
<evidence type="ECO:0000256" key="6">
    <source>
        <dbReference type="ARBA" id="ARBA00022833"/>
    </source>
</evidence>
<feature type="compositionally biased region" description="Low complexity" evidence="9">
    <location>
        <begin position="38"/>
        <end position="66"/>
    </location>
</feature>
<dbReference type="GO" id="GO:0042981">
    <property type="term" value="P:regulation of apoptotic process"/>
    <property type="evidence" value="ECO:0007669"/>
    <property type="project" value="InterPro"/>
</dbReference>
<gene>
    <name evidence="13" type="ORF">ElyMa_003669000</name>
</gene>
<dbReference type="GO" id="GO:0009898">
    <property type="term" value="C:cytoplasmic side of plasma membrane"/>
    <property type="evidence" value="ECO:0007669"/>
    <property type="project" value="TreeGrafter"/>
</dbReference>
<comment type="caution">
    <text evidence="13">The sequence shown here is derived from an EMBL/GenBank/DDBJ whole genome shotgun (WGS) entry which is preliminary data.</text>
</comment>
<dbReference type="InterPro" id="IPR013083">
    <property type="entry name" value="Znf_RING/FYVE/PHD"/>
</dbReference>
<keyword evidence="4" id="KW-0677">Repeat</keyword>
<keyword evidence="2" id="KW-0963">Cytoplasm</keyword>
<feature type="domain" description="RING-type" evidence="10">
    <location>
        <begin position="94"/>
        <end position="133"/>
    </location>
</feature>
<feature type="domain" description="TRAF-type" evidence="12">
    <location>
        <begin position="184"/>
        <end position="234"/>
    </location>
</feature>
<keyword evidence="5 7" id="KW-0863">Zinc-finger</keyword>
<dbReference type="GO" id="GO:0005737">
    <property type="term" value="C:cytoplasm"/>
    <property type="evidence" value="ECO:0007669"/>
    <property type="project" value="UniProtKB-SubCell"/>
</dbReference>
<evidence type="ECO:0000259" key="10">
    <source>
        <dbReference type="PROSITE" id="PS50089"/>
    </source>
</evidence>
<evidence type="ECO:0000256" key="9">
    <source>
        <dbReference type="SAM" id="MobiDB-lite"/>
    </source>
</evidence>
<dbReference type="PROSITE" id="PS50089">
    <property type="entry name" value="ZF_RING_2"/>
    <property type="match status" value="1"/>
</dbReference>
<dbReference type="Gene3D" id="1.20.5.170">
    <property type="match status" value="1"/>
</dbReference>
<evidence type="ECO:0000256" key="4">
    <source>
        <dbReference type="ARBA" id="ARBA00022737"/>
    </source>
</evidence>
<dbReference type="InterPro" id="IPR002083">
    <property type="entry name" value="MATH/TRAF_dom"/>
</dbReference>
<dbReference type="PROSITE" id="PS50145">
    <property type="entry name" value="ZF_TRAF"/>
    <property type="match status" value="2"/>
</dbReference>
<dbReference type="GO" id="GO:0007165">
    <property type="term" value="P:signal transduction"/>
    <property type="evidence" value="ECO:0007669"/>
    <property type="project" value="InterPro"/>
</dbReference>
<dbReference type="PIRSF" id="PIRSF015614">
    <property type="entry name" value="TRAF"/>
    <property type="match status" value="1"/>
</dbReference>
<evidence type="ECO:0000256" key="5">
    <source>
        <dbReference type="ARBA" id="ARBA00022771"/>
    </source>
</evidence>
<organism evidence="13 14">
    <name type="scientific">Elysia marginata</name>
    <dbReference type="NCBI Taxonomy" id="1093978"/>
    <lineage>
        <taxon>Eukaryota</taxon>
        <taxon>Metazoa</taxon>
        <taxon>Spiralia</taxon>
        <taxon>Lophotrochozoa</taxon>
        <taxon>Mollusca</taxon>
        <taxon>Gastropoda</taxon>
        <taxon>Heterobranchia</taxon>
        <taxon>Euthyneura</taxon>
        <taxon>Panpulmonata</taxon>
        <taxon>Sacoglossa</taxon>
        <taxon>Placobranchoidea</taxon>
        <taxon>Plakobranchidae</taxon>
        <taxon>Elysia</taxon>
    </lineage>
</organism>
<feature type="coiled-coil region" evidence="8">
    <location>
        <begin position="408"/>
        <end position="442"/>
    </location>
</feature>
<evidence type="ECO:0000256" key="2">
    <source>
        <dbReference type="ARBA" id="ARBA00022490"/>
    </source>
</evidence>
<dbReference type="InterPro" id="IPR008974">
    <property type="entry name" value="TRAF-like"/>
</dbReference>
<reference evidence="13 14" key="1">
    <citation type="journal article" date="2021" name="Elife">
        <title>Chloroplast acquisition without the gene transfer in kleptoplastic sea slugs, Plakobranchus ocellatus.</title>
        <authorList>
            <person name="Maeda T."/>
            <person name="Takahashi S."/>
            <person name="Yoshida T."/>
            <person name="Shimamura S."/>
            <person name="Takaki Y."/>
            <person name="Nagai Y."/>
            <person name="Toyoda A."/>
            <person name="Suzuki Y."/>
            <person name="Arimoto A."/>
            <person name="Ishii H."/>
            <person name="Satoh N."/>
            <person name="Nishiyama T."/>
            <person name="Hasebe M."/>
            <person name="Maruyama T."/>
            <person name="Minagawa J."/>
            <person name="Obokata J."/>
            <person name="Shigenobu S."/>
        </authorList>
    </citation>
    <scope>NUCLEOTIDE SEQUENCE [LARGE SCALE GENOMIC DNA]</scope>
</reference>
<dbReference type="EMBL" id="BMAT01007503">
    <property type="protein sequence ID" value="GFR65802.1"/>
    <property type="molecule type" value="Genomic_DNA"/>
</dbReference>
<dbReference type="PANTHER" id="PTHR10131:SF138">
    <property type="entry name" value="RE66324P"/>
    <property type="match status" value="1"/>
</dbReference>
<comment type="subcellular location">
    <subcellularLocation>
        <location evidence="1">Cytoplasm</location>
    </subcellularLocation>
</comment>
<keyword evidence="8" id="KW-0175">Coiled coil</keyword>
<evidence type="ECO:0000259" key="11">
    <source>
        <dbReference type="PROSITE" id="PS50144"/>
    </source>
</evidence>
<feature type="domain" description="MATH" evidence="11">
    <location>
        <begin position="466"/>
        <end position="618"/>
    </location>
</feature>
<dbReference type="GO" id="GO:0043122">
    <property type="term" value="P:regulation of canonical NF-kappaB signal transduction"/>
    <property type="evidence" value="ECO:0007669"/>
    <property type="project" value="TreeGrafter"/>
</dbReference>
<feature type="region of interest" description="Disordered" evidence="9">
    <location>
        <begin position="38"/>
        <end position="78"/>
    </location>
</feature>
<evidence type="ECO:0000256" key="1">
    <source>
        <dbReference type="ARBA" id="ARBA00004496"/>
    </source>
</evidence>
<dbReference type="InterPro" id="IPR012227">
    <property type="entry name" value="TNF_rcpt-assoc_TRAF_met"/>
</dbReference>
<feature type="zinc finger region" description="TRAF-type" evidence="7">
    <location>
        <begin position="238"/>
        <end position="290"/>
    </location>
</feature>
<dbReference type="Gene3D" id="2.60.210.10">
    <property type="entry name" value="Apoptosis, Tumor Necrosis Factor Receptor Associated Protein 2, Chain A"/>
    <property type="match status" value="1"/>
</dbReference>
<dbReference type="Proteomes" id="UP000762676">
    <property type="component" value="Unassembled WGS sequence"/>
</dbReference>
<accession>A0AAV4EXR3</accession>
<feature type="region of interest" description="Disordered" evidence="9">
    <location>
        <begin position="325"/>
        <end position="372"/>
    </location>
</feature>
<proteinExistence type="predicted"/>
<dbReference type="Pfam" id="PF02176">
    <property type="entry name" value="zf-TRAF"/>
    <property type="match status" value="1"/>
</dbReference>
<sequence length="649" mass="71701">MASNDVQVDAALEAMAETGSAAEGTNVPASFTAISPPLSKTSLSSTSASSSGSASLTAGGTKSSSALQKSGIPPPKQGYPKELAVKEVEEKFVCGFCENILRDPQQSECGHRFCNCCRLEKMRLGQPVICEACIKEEMPEEDSILNLEAMFDDKAAIREMRKIPCKCINPGCTWRGTFHEYITSHESNCDKKVLACPLCGSVMPQNRLEVHMSTQCPKRLVTCIYCQQQMMQEQEEKHQMTCPLVPVKCDRCSALVPRNEFEKHLEQDCIYRDMVCPVPDCRKKMPKAQFPSHLNEDAKTAQKHLLFLFDRLAEIERELNQVKVQPPPLAPAPHSEQGLAASAEGGAGARGQQAGVDNAQDEGQRGHGAVGGVVNAAAPEPHLSAKLKLHEDLMSVLHGEILRCIRQVEALTNRREREATTVRNLEGKLQNLERQIGTVEVRLKEVQPLRSPITNTEVGTLVEFGDTSATWCIPEFSQVRRATVNGPRDFVDSPAFTIGGSIGYKLRMRIFPDGNGAAKSKAISLYMNLVPGACDDLLPWPFEADVHFLLIDFKDFKHHKSAYTRLLKSEPSCSKPPVNGHVPSQPGFGVDSLITVGEMRTQLDRYVRDDKIYLRVVLELKQLPARLSSLDPRQWNADLRNTDRASGRK</sequence>
<dbReference type="SUPFAM" id="SSF57850">
    <property type="entry name" value="RING/U-box"/>
    <property type="match status" value="1"/>
</dbReference>
<feature type="zinc finger region" description="TRAF-type" evidence="7">
    <location>
        <begin position="184"/>
        <end position="234"/>
    </location>
</feature>
<dbReference type="AlphaFoldDB" id="A0AAV4EXR3"/>
<protein>
    <submittedName>
        <fullName evidence="13">TNF receptor-associated factor 2</fullName>
    </submittedName>
</protein>
<dbReference type="GO" id="GO:0005164">
    <property type="term" value="F:tumor necrosis factor receptor binding"/>
    <property type="evidence" value="ECO:0007669"/>
    <property type="project" value="TreeGrafter"/>
</dbReference>
<dbReference type="Pfam" id="PF22486">
    <property type="entry name" value="MATH_2"/>
    <property type="match status" value="1"/>
</dbReference>
<dbReference type="Gene3D" id="3.30.40.10">
    <property type="entry name" value="Zinc/RING finger domain, C3HC4 (zinc finger)"/>
    <property type="match status" value="3"/>
</dbReference>
<dbReference type="InterPro" id="IPR001841">
    <property type="entry name" value="Znf_RING"/>
</dbReference>
<dbReference type="InterPro" id="IPR001293">
    <property type="entry name" value="Znf_TRAF"/>
</dbReference>
<name>A0AAV4EXR3_9GAST</name>